<reference evidence="1 2" key="2">
    <citation type="journal article" date="2013" name="PLoS Genet.">
        <title>Comparative genome structure, secondary metabolite, and effector coding capacity across Cochliobolus pathogens.</title>
        <authorList>
            <person name="Condon B.J."/>
            <person name="Leng Y."/>
            <person name="Wu D."/>
            <person name="Bushley K.E."/>
            <person name="Ohm R.A."/>
            <person name="Otillar R."/>
            <person name="Martin J."/>
            <person name="Schackwitz W."/>
            <person name="Grimwood J."/>
            <person name="MohdZainudin N."/>
            <person name="Xue C."/>
            <person name="Wang R."/>
            <person name="Manning V.A."/>
            <person name="Dhillon B."/>
            <person name="Tu Z.J."/>
            <person name="Steffenson B.J."/>
            <person name="Salamov A."/>
            <person name="Sun H."/>
            <person name="Lowry S."/>
            <person name="LaButti K."/>
            <person name="Han J."/>
            <person name="Copeland A."/>
            <person name="Lindquist E."/>
            <person name="Barry K."/>
            <person name="Schmutz J."/>
            <person name="Baker S.E."/>
            <person name="Ciuffetti L.M."/>
            <person name="Grigoriev I.V."/>
            <person name="Zhong S."/>
            <person name="Turgeon B.G."/>
        </authorList>
    </citation>
    <scope>NUCLEOTIDE SEQUENCE [LARGE SCALE GENOMIC DNA]</scope>
    <source>
        <strain evidence="2">28A</strain>
    </source>
</reference>
<sequence>MYDGTEGVHVSLLQSADGKGKAAHMTWQLHVSEAEICMERHVAIERSGDLIVDGACRVDLQQGYMEPQLLAERVSQGDQVLAS</sequence>
<gene>
    <name evidence="1" type="ORF">SETTUDRAFT_161697</name>
</gene>
<dbReference type="AlphaFoldDB" id="R0KC05"/>
<protein>
    <submittedName>
        <fullName evidence="1">Uncharacterized protein</fullName>
    </submittedName>
</protein>
<organism evidence="1 2">
    <name type="scientific">Exserohilum turcicum (strain 28A)</name>
    <name type="common">Northern leaf blight fungus</name>
    <name type="synonym">Setosphaeria turcica</name>
    <dbReference type="NCBI Taxonomy" id="671987"/>
    <lineage>
        <taxon>Eukaryota</taxon>
        <taxon>Fungi</taxon>
        <taxon>Dikarya</taxon>
        <taxon>Ascomycota</taxon>
        <taxon>Pezizomycotina</taxon>
        <taxon>Dothideomycetes</taxon>
        <taxon>Pleosporomycetidae</taxon>
        <taxon>Pleosporales</taxon>
        <taxon>Pleosporineae</taxon>
        <taxon>Pleosporaceae</taxon>
        <taxon>Exserohilum</taxon>
    </lineage>
</organism>
<reference evidence="1 2" key="1">
    <citation type="journal article" date="2012" name="PLoS Pathog.">
        <title>Diverse lifestyles and strategies of plant pathogenesis encoded in the genomes of eighteen Dothideomycetes fungi.</title>
        <authorList>
            <person name="Ohm R.A."/>
            <person name="Feau N."/>
            <person name="Henrissat B."/>
            <person name="Schoch C.L."/>
            <person name="Horwitz B.A."/>
            <person name="Barry K.W."/>
            <person name="Condon B.J."/>
            <person name="Copeland A.C."/>
            <person name="Dhillon B."/>
            <person name="Glaser F."/>
            <person name="Hesse C.N."/>
            <person name="Kosti I."/>
            <person name="LaButti K."/>
            <person name="Lindquist E.A."/>
            <person name="Lucas S."/>
            <person name="Salamov A.A."/>
            <person name="Bradshaw R.E."/>
            <person name="Ciuffetti L."/>
            <person name="Hamelin R.C."/>
            <person name="Kema G.H.J."/>
            <person name="Lawrence C."/>
            <person name="Scott J.A."/>
            <person name="Spatafora J.W."/>
            <person name="Turgeon B.G."/>
            <person name="de Wit P.J.G.M."/>
            <person name="Zhong S."/>
            <person name="Goodwin S.B."/>
            <person name="Grigoriev I.V."/>
        </authorList>
    </citation>
    <scope>NUCLEOTIDE SEQUENCE [LARGE SCALE GENOMIC DNA]</scope>
    <source>
        <strain evidence="2">28A</strain>
    </source>
</reference>
<dbReference type="HOGENOM" id="CLU_2544043_0_0_1"/>
<keyword evidence="2" id="KW-1185">Reference proteome</keyword>
<name>R0KC05_EXST2</name>
<dbReference type="EMBL" id="KB908637">
    <property type="protein sequence ID" value="EOA85762.1"/>
    <property type="molecule type" value="Genomic_DNA"/>
</dbReference>
<evidence type="ECO:0000313" key="2">
    <source>
        <dbReference type="Proteomes" id="UP000016935"/>
    </source>
</evidence>
<proteinExistence type="predicted"/>
<evidence type="ECO:0000313" key="1">
    <source>
        <dbReference type="EMBL" id="EOA85762.1"/>
    </source>
</evidence>
<dbReference type="RefSeq" id="XP_008026565.1">
    <property type="nucleotide sequence ID" value="XM_008028374.1"/>
</dbReference>
<accession>R0KC05</accession>
<dbReference type="Proteomes" id="UP000016935">
    <property type="component" value="Unassembled WGS sequence"/>
</dbReference>
<dbReference type="GeneID" id="19398194"/>